<reference evidence="1 2" key="2">
    <citation type="journal article" date="2010" name="Stand. Genomic Sci.">
        <title>Complete genome sequence of Chitinophaga pinensis type strain (UQM 2034).</title>
        <authorList>
            <person name="Glavina Del Rio T."/>
            <person name="Abt B."/>
            <person name="Spring S."/>
            <person name="Lapidus A."/>
            <person name="Nolan M."/>
            <person name="Tice H."/>
            <person name="Copeland A."/>
            <person name="Cheng J.F."/>
            <person name="Chen F."/>
            <person name="Bruce D."/>
            <person name="Goodwin L."/>
            <person name="Pitluck S."/>
            <person name="Ivanova N."/>
            <person name="Mavromatis K."/>
            <person name="Mikhailova N."/>
            <person name="Pati A."/>
            <person name="Chen A."/>
            <person name="Palaniappan K."/>
            <person name="Land M."/>
            <person name="Hauser L."/>
            <person name="Chang Y.J."/>
            <person name="Jeffries C.D."/>
            <person name="Chain P."/>
            <person name="Saunders E."/>
            <person name="Detter J.C."/>
            <person name="Brettin T."/>
            <person name="Rohde M."/>
            <person name="Goker M."/>
            <person name="Bristow J."/>
            <person name="Eisen J.A."/>
            <person name="Markowitz V."/>
            <person name="Hugenholtz P."/>
            <person name="Kyrpides N.C."/>
            <person name="Klenk H.P."/>
            <person name="Lucas S."/>
        </authorList>
    </citation>
    <scope>NUCLEOTIDE SEQUENCE [LARGE SCALE GENOMIC DNA]</scope>
    <source>
        <strain evidence="2">ATCC 43595 / DSM 2588 / LMG 13176 / NBRC 15968 / NCIMB 11800 / UQM 2034</strain>
    </source>
</reference>
<dbReference type="AlphaFoldDB" id="A0A979G3W1"/>
<evidence type="ECO:0000313" key="1">
    <source>
        <dbReference type="EMBL" id="ACU60355.1"/>
    </source>
</evidence>
<reference evidence="2" key="1">
    <citation type="submission" date="2009-08" db="EMBL/GenBank/DDBJ databases">
        <title>The complete genome of Chitinophaga pinensis DSM 2588.</title>
        <authorList>
            <consortium name="US DOE Joint Genome Institute (JGI-PGF)"/>
            <person name="Lucas S."/>
            <person name="Copeland A."/>
            <person name="Lapidus A."/>
            <person name="Glavina del Rio T."/>
            <person name="Dalin E."/>
            <person name="Tice H."/>
            <person name="Bruce D."/>
            <person name="Goodwin L."/>
            <person name="Pitluck S."/>
            <person name="Kyrpides N."/>
            <person name="Mavromatis K."/>
            <person name="Ivanova N."/>
            <person name="Mikhailova N."/>
            <person name="Sims D."/>
            <person name="Meinche L."/>
            <person name="Brettin T."/>
            <person name="Detter J.C."/>
            <person name="Han C."/>
            <person name="Larimer F."/>
            <person name="Land M."/>
            <person name="Hauser L."/>
            <person name="Markowitz V."/>
            <person name="Cheng J.-F."/>
            <person name="Hugenholtz P."/>
            <person name="Woyke T."/>
            <person name="Wu D."/>
            <person name="Spring S."/>
            <person name="Klenk H.-P."/>
            <person name="Eisen J.A."/>
        </authorList>
    </citation>
    <scope>NUCLEOTIDE SEQUENCE [LARGE SCALE GENOMIC DNA]</scope>
    <source>
        <strain evidence="2">ATCC 43595 / DSM 2588 / LMG 13176 / NBRC 15968 / NCIMB 11800 / UQM 2034</strain>
    </source>
</reference>
<evidence type="ECO:0000313" key="2">
    <source>
        <dbReference type="Proteomes" id="UP000002215"/>
    </source>
</evidence>
<accession>A0A979G3W1</accession>
<dbReference type="KEGG" id="cpi:Cpin_2876"/>
<sequence>MEPEFPISTYITLQKELNTERASLEKEKADWNLVRATLSEAEAEELDNRFCTDIEYLIRTIYNPTAPPLLEYRNSLRALVKQGASARLMSTHELDGYNLAMFIKDIYRINGEEELDLAADIVRTTIIADADMEHQKAYVGNGGITSIEQVCAYLAIGVNWEFAKLTIEQYGFCYRIFPWLAQRQDPLISEHGEYNEPYHLFRRMLRSSPDVEDLQEKTLLRIMSLGWTPFSITDEWLSARAFAQVALANYRLLTMLIPYEREELQPYLDIARERINPVIVKYLLNAFTSDKKIRKHVRTFFSHRPHWLLKKILSETPETIFDLVRRNEQDLLIPFLKHYKQDIIALRNKDDQTLLQYAVKCRSTVENTIQLLRQTGIAEQR</sequence>
<organism evidence="1 2">
    <name type="scientific">Chitinophaga pinensis (strain ATCC 43595 / DSM 2588 / LMG 13176 / NBRC 15968 / NCIMB 11800 / UQM 2034)</name>
    <dbReference type="NCBI Taxonomy" id="485918"/>
    <lineage>
        <taxon>Bacteria</taxon>
        <taxon>Pseudomonadati</taxon>
        <taxon>Bacteroidota</taxon>
        <taxon>Chitinophagia</taxon>
        <taxon>Chitinophagales</taxon>
        <taxon>Chitinophagaceae</taxon>
        <taxon>Chitinophaga</taxon>
    </lineage>
</organism>
<dbReference type="Proteomes" id="UP000002215">
    <property type="component" value="Chromosome"/>
</dbReference>
<protein>
    <submittedName>
        <fullName evidence="1">Uncharacterized protein</fullName>
    </submittedName>
</protein>
<dbReference type="EMBL" id="CP001699">
    <property type="protein sequence ID" value="ACU60355.1"/>
    <property type="molecule type" value="Genomic_DNA"/>
</dbReference>
<dbReference type="RefSeq" id="WP_012790531.1">
    <property type="nucleotide sequence ID" value="NC_013132.1"/>
</dbReference>
<dbReference type="OrthoDB" id="653962at2"/>
<name>A0A979G3W1_CHIPD</name>
<proteinExistence type="predicted"/>
<gene>
    <name evidence="1" type="ordered locus">Cpin_2876</name>
</gene>